<gene>
    <name evidence="2" type="ORF">BOO71_0002371</name>
</gene>
<dbReference type="RefSeq" id="WP_075830690.1">
    <property type="nucleotide sequence ID" value="NZ_MSTI01000028.1"/>
</dbReference>
<name>A0A1U7P305_9DEIO</name>
<feature type="chain" id="PRO_5012640311" evidence="1">
    <location>
        <begin position="18"/>
        <end position="132"/>
    </location>
</feature>
<dbReference type="AlphaFoldDB" id="A0A1U7P305"/>
<organism evidence="2 3">
    <name type="scientific">Deinococcus marmoris</name>
    <dbReference type="NCBI Taxonomy" id="249408"/>
    <lineage>
        <taxon>Bacteria</taxon>
        <taxon>Thermotogati</taxon>
        <taxon>Deinococcota</taxon>
        <taxon>Deinococci</taxon>
        <taxon>Deinococcales</taxon>
        <taxon>Deinococcaceae</taxon>
        <taxon>Deinococcus</taxon>
    </lineage>
</organism>
<keyword evidence="1" id="KW-0732">Signal</keyword>
<evidence type="ECO:0000313" key="2">
    <source>
        <dbReference type="EMBL" id="OLV19544.1"/>
    </source>
</evidence>
<feature type="signal peptide" evidence="1">
    <location>
        <begin position="1"/>
        <end position="17"/>
    </location>
</feature>
<evidence type="ECO:0000256" key="1">
    <source>
        <dbReference type="SAM" id="SignalP"/>
    </source>
</evidence>
<evidence type="ECO:0000313" key="3">
    <source>
        <dbReference type="Proteomes" id="UP000186607"/>
    </source>
</evidence>
<reference evidence="2 3" key="1">
    <citation type="submission" date="2017-01" db="EMBL/GenBank/DDBJ databases">
        <title>Genome Analysis of Deinococcus marmoris KOPRI26562.</title>
        <authorList>
            <person name="Kim J.H."/>
            <person name="Oh H.-M."/>
        </authorList>
    </citation>
    <scope>NUCLEOTIDE SEQUENCE [LARGE SCALE GENOMIC DNA]</scope>
    <source>
        <strain evidence="2 3">KOPRI26562</strain>
    </source>
</reference>
<protein>
    <submittedName>
        <fullName evidence="2">Uncharacterized protein</fullName>
    </submittedName>
</protein>
<dbReference type="EMBL" id="MSTI01000028">
    <property type="protein sequence ID" value="OLV19544.1"/>
    <property type="molecule type" value="Genomic_DNA"/>
</dbReference>
<comment type="caution">
    <text evidence="2">The sequence shown here is derived from an EMBL/GenBank/DDBJ whole genome shotgun (WGS) entry which is preliminary data.</text>
</comment>
<dbReference type="Proteomes" id="UP000186607">
    <property type="component" value="Unassembled WGS sequence"/>
</dbReference>
<sequence>MKKIFLAAALALTTAGAQVTPVQRAELNQMVQAFTGTYSCGNGKVFRLVDTDTPGPDGLFDYGALAGAQIDQLVNVQVGKGNATVKKVGPVPGGGKQVWLLTKERTQMFFSVVPAPELSALVVQACELVKVK</sequence>
<accession>A0A1U7P305</accession>
<proteinExistence type="predicted"/>
<keyword evidence="3" id="KW-1185">Reference proteome</keyword>